<gene>
    <name evidence="2" type="ORF">ACFQPC_12220</name>
</gene>
<dbReference type="Proteomes" id="UP001596542">
    <property type="component" value="Unassembled WGS sequence"/>
</dbReference>
<dbReference type="RefSeq" id="WP_382272217.1">
    <property type="nucleotide sequence ID" value="NZ_JBHTBU010000002.1"/>
</dbReference>
<name>A0ABW2ID11_9BURK</name>
<evidence type="ECO:0000313" key="3">
    <source>
        <dbReference type="Proteomes" id="UP001596542"/>
    </source>
</evidence>
<keyword evidence="1" id="KW-0812">Transmembrane</keyword>
<protein>
    <submittedName>
        <fullName evidence="2">Oxalate:formate antiporter</fullName>
    </submittedName>
</protein>
<dbReference type="EMBL" id="JBHTBU010000002">
    <property type="protein sequence ID" value="MFC7288808.1"/>
    <property type="molecule type" value="Genomic_DNA"/>
</dbReference>
<proteinExistence type="predicted"/>
<organism evidence="2 3">
    <name type="scientific">Herminiimonas glaciei</name>
    <dbReference type="NCBI Taxonomy" id="523788"/>
    <lineage>
        <taxon>Bacteria</taxon>
        <taxon>Pseudomonadati</taxon>
        <taxon>Pseudomonadota</taxon>
        <taxon>Betaproteobacteria</taxon>
        <taxon>Burkholderiales</taxon>
        <taxon>Oxalobacteraceae</taxon>
        <taxon>Herminiimonas</taxon>
    </lineage>
</organism>
<accession>A0ABW2ID11</accession>
<keyword evidence="3" id="KW-1185">Reference proteome</keyword>
<feature type="transmembrane region" description="Helical" evidence="1">
    <location>
        <begin position="12"/>
        <end position="33"/>
    </location>
</feature>
<reference evidence="3" key="1">
    <citation type="journal article" date="2019" name="Int. J. Syst. Evol. Microbiol.">
        <title>The Global Catalogue of Microorganisms (GCM) 10K type strain sequencing project: providing services to taxonomists for standard genome sequencing and annotation.</title>
        <authorList>
            <consortium name="The Broad Institute Genomics Platform"/>
            <consortium name="The Broad Institute Genome Sequencing Center for Infectious Disease"/>
            <person name="Wu L."/>
            <person name="Ma J."/>
        </authorList>
    </citation>
    <scope>NUCLEOTIDE SEQUENCE [LARGE SCALE GENOMIC DNA]</scope>
    <source>
        <strain evidence="3">KACC 12508</strain>
    </source>
</reference>
<keyword evidence="1" id="KW-1133">Transmembrane helix</keyword>
<comment type="caution">
    <text evidence="2">The sequence shown here is derived from an EMBL/GenBank/DDBJ whole genome shotgun (WGS) entry which is preliminary data.</text>
</comment>
<sequence>MNAKTSVSSKQSSPVVIAIFWAYVTIPLVWGVWSTLQKAMALFH</sequence>
<keyword evidence="1" id="KW-0472">Membrane</keyword>
<evidence type="ECO:0000313" key="2">
    <source>
        <dbReference type="EMBL" id="MFC7288808.1"/>
    </source>
</evidence>
<evidence type="ECO:0000256" key="1">
    <source>
        <dbReference type="SAM" id="Phobius"/>
    </source>
</evidence>